<proteinExistence type="predicted"/>
<comment type="caution">
    <text evidence="1">The sequence shown here is derived from an EMBL/GenBank/DDBJ whole genome shotgun (WGS) entry which is preliminary data.</text>
</comment>
<name>A0A3L8PU13_9GAMM</name>
<protein>
    <submittedName>
        <fullName evidence="1">Uncharacterized protein</fullName>
    </submittedName>
</protein>
<organism evidence="1 2">
    <name type="scientific">Parashewanella curva</name>
    <dbReference type="NCBI Taxonomy" id="2338552"/>
    <lineage>
        <taxon>Bacteria</taxon>
        <taxon>Pseudomonadati</taxon>
        <taxon>Pseudomonadota</taxon>
        <taxon>Gammaproteobacteria</taxon>
        <taxon>Alteromonadales</taxon>
        <taxon>Shewanellaceae</taxon>
        <taxon>Parashewanella</taxon>
    </lineage>
</organism>
<dbReference type="OrthoDB" id="28717at2"/>
<dbReference type="RefSeq" id="WP_121839807.1">
    <property type="nucleotide sequence ID" value="NZ_ML014800.1"/>
</dbReference>
<evidence type="ECO:0000313" key="1">
    <source>
        <dbReference type="EMBL" id="RLV58905.1"/>
    </source>
</evidence>
<dbReference type="Proteomes" id="UP000281474">
    <property type="component" value="Unassembled WGS sequence"/>
</dbReference>
<accession>A0A3L8PU13</accession>
<sequence>MAKLHCSRLDQKNAQIAHNLSLKDQQALAVWLEKLPINLPVEQKMQVFFSCPQGDLLLRICHDFGFIISDLNRTVSAAYKVCLTLSIGGLYVHSNDQINRQPMLYFQNTIKFNSQVNPY</sequence>
<evidence type="ECO:0000313" key="2">
    <source>
        <dbReference type="Proteomes" id="UP000281474"/>
    </source>
</evidence>
<dbReference type="EMBL" id="QZEI01000051">
    <property type="protein sequence ID" value="RLV58905.1"/>
    <property type="molecule type" value="Genomic_DNA"/>
</dbReference>
<dbReference type="AlphaFoldDB" id="A0A3L8PU13"/>
<keyword evidence="2" id="KW-1185">Reference proteome</keyword>
<reference evidence="1 2" key="1">
    <citation type="submission" date="2018-09" db="EMBL/GenBank/DDBJ databases">
        <title>Phylogeny of the Shewanellaceae, and recommendation for two new genera, Pseudoshewanella and Parashewanella.</title>
        <authorList>
            <person name="Wang G."/>
        </authorList>
    </citation>
    <scope>NUCLEOTIDE SEQUENCE [LARGE SCALE GENOMIC DNA]</scope>
    <source>
        <strain evidence="1 2">C51</strain>
    </source>
</reference>
<gene>
    <name evidence="1" type="ORF">D5018_14980</name>
</gene>